<evidence type="ECO:0000256" key="1">
    <source>
        <dbReference type="ARBA" id="ARBA00001974"/>
    </source>
</evidence>
<dbReference type="GO" id="GO:0005504">
    <property type="term" value="F:fatty acid binding"/>
    <property type="evidence" value="ECO:0007669"/>
    <property type="project" value="TreeGrafter"/>
</dbReference>
<comment type="cofactor">
    <cofactor evidence="1">
        <name>FAD</name>
        <dbReference type="ChEBI" id="CHEBI:57692"/>
    </cofactor>
</comment>
<gene>
    <name evidence="6" type="ORF">EB796_010039</name>
</gene>
<comment type="caution">
    <text evidence="6">The sequence shown here is derived from an EMBL/GenBank/DDBJ whole genome shotgun (WGS) entry which is preliminary data.</text>
</comment>
<dbReference type="EMBL" id="VXIV02001582">
    <property type="protein sequence ID" value="KAF6031644.1"/>
    <property type="molecule type" value="Genomic_DNA"/>
</dbReference>
<dbReference type="SUPFAM" id="SSF56645">
    <property type="entry name" value="Acyl-CoA dehydrogenase NM domain-like"/>
    <property type="match status" value="1"/>
</dbReference>
<dbReference type="OrthoDB" id="538336at2759"/>
<name>A0A7J7K103_BUGNE</name>
<dbReference type="Pfam" id="PF14749">
    <property type="entry name" value="Acyl-CoA_ox_N"/>
    <property type="match status" value="1"/>
</dbReference>
<dbReference type="GO" id="GO:0005777">
    <property type="term" value="C:peroxisome"/>
    <property type="evidence" value="ECO:0007669"/>
    <property type="project" value="InterPro"/>
</dbReference>
<dbReference type="AlphaFoldDB" id="A0A7J7K103"/>
<accession>A0A7J7K103</accession>
<dbReference type="InterPro" id="IPR009100">
    <property type="entry name" value="AcylCoA_DH/oxidase_NM_dom_sf"/>
</dbReference>
<dbReference type="GO" id="GO:0055088">
    <property type="term" value="P:lipid homeostasis"/>
    <property type="evidence" value="ECO:0007669"/>
    <property type="project" value="TreeGrafter"/>
</dbReference>
<reference evidence="6" key="1">
    <citation type="submission" date="2020-06" db="EMBL/GenBank/DDBJ databases">
        <title>Draft genome of Bugula neritina, a colonial animal packing powerful symbionts and potential medicines.</title>
        <authorList>
            <person name="Rayko M."/>
        </authorList>
    </citation>
    <scope>NUCLEOTIDE SEQUENCE [LARGE SCALE GENOMIC DNA]</scope>
    <source>
        <strain evidence="6">Kwan_BN1</strain>
    </source>
</reference>
<keyword evidence="4" id="KW-0274">FAD</keyword>
<sequence length="236" mass="27056">MLDKKYQITMNPDIKKEREQRTFDPKNITYQLFGKDVMNLRQIAYEKANADPEFKVAEKFSTMPRDEVYDQSVKLYTILAQKAKEYGYDKSENNAMTFFTQAALVSTTSPFNLHHSMFIPTILSQGTDEQIAEFLPQAQAYEIIGTYAQTELGHGTFLRGLETTATYDRAKEQFIIHTPSITSIKYWPGGLGKTSNYAVVMAQLIINGKKYGMHAFLCQLRICLITSPCLVWNWEI</sequence>
<dbReference type="InterPro" id="IPR012258">
    <property type="entry name" value="Acyl-CoA_oxidase"/>
</dbReference>
<dbReference type="InterPro" id="IPR037069">
    <property type="entry name" value="AcylCoA_DH/ox_N_sf"/>
</dbReference>
<dbReference type="Gene3D" id="1.10.540.10">
    <property type="entry name" value="Acyl-CoA dehydrogenase/oxidase, N-terminal domain"/>
    <property type="match status" value="1"/>
</dbReference>
<dbReference type="InterPro" id="IPR029320">
    <property type="entry name" value="Acyl-CoA_ox_N"/>
</dbReference>
<evidence type="ECO:0000256" key="2">
    <source>
        <dbReference type="ARBA" id="ARBA00004846"/>
    </source>
</evidence>
<dbReference type="InterPro" id="IPR046373">
    <property type="entry name" value="Acyl-CoA_Oxase/DH_mid-dom_sf"/>
</dbReference>
<dbReference type="GO" id="GO:0071949">
    <property type="term" value="F:FAD binding"/>
    <property type="evidence" value="ECO:0007669"/>
    <property type="project" value="InterPro"/>
</dbReference>
<comment type="pathway">
    <text evidence="2">Lipid metabolism; peroxisomal fatty acid beta-oxidation.</text>
</comment>
<keyword evidence="7" id="KW-1185">Reference proteome</keyword>
<dbReference type="PANTHER" id="PTHR10909:SF250">
    <property type="entry name" value="PEROXISOMAL ACYL-COENZYME A OXIDASE 1"/>
    <property type="match status" value="1"/>
</dbReference>
<proteinExistence type="predicted"/>
<dbReference type="Proteomes" id="UP000593567">
    <property type="component" value="Unassembled WGS sequence"/>
</dbReference>
<feature type="domain" description="Acyl-coenzyme A oxidase N-terminal" evidence="5">
    <location>
        <begin position="37"/>
        <end position="144"/>
    </location>
</feature>
<protein>
    <submittedName>
        <fullName evidence="6">ACOX1</fullName>
    </submittedName>
</protein>
<organism evidence="6 7">
    <name type="scientific">Bugula neritina</name>
    <name type="common">Brown bryozoan</name>
    <name type="synonym">Sertularia neritina</name>
    <dbReference type="NCBI Taxonomy" id="10212"/>
    <lineage>
        <taxon>Eukaryota</taxon>
        <taxon>Metazoa</taxon>
        <taxon>Spiralia</taxon>
        <taxon>Lophotrochozoa</taxon>
        <taxon>Bryozoa</taxon>
        <taxon>Gymnolaemata</taxon>
        <taxon>Cheilostomatida</taxon>
        <taxon>Flustrina</taxon>
        <taxon>Buguloidea</taxon>
        <taxon>Bugulidae</taxon>
        <taxon>Bugula</taxon>
    </lineage>
</organism>
<evidence type="ECO:0000313" key="7">
    <source>
        <dbReference type="Proteomes" id="UP000593567"/>
    </source>
</evidence>
<keyword evidence="3" id="KW-0285">Flavoprotein</keyword>
<evidence type="ECO:0000256" key="3">
    <source>
        <dbReference type="ARBA" id="ARBA00022630"/>
    </source>
</evidence>
<evidence type="ECO:0000313" key="6">
    <source>
        <dbReference type="EMBL" id="KAF6031644.1"/>
    </source>
</evidence>
<evidence type="ECO:0000256" key="4">
    <source>
        <dbReference type="ARBA" id="ARBA00022827"/>
    </source>
</evidence>
<dbReference type="GO" id="GO:0033540">
    <property type="term" value="P:fatty acid beta-oxidation using acyl-CoA oxidase"/>
    <property type="evidence" value="ECO:0007669"/>
    <property type="project" value="TreeGrafter"/>
</dbReference>
<dbReference type="Gene3D" id="2.40.110.10">
    <property type="entry name" value="Butyryl-CoA Dehydrogenase, subunit A, domain 2"/>
    <property type="match status" value="1"/>
</dbReference>
<dbReference type="GO" id="GO:0003997">
    <property type="term" value="F:acyl-CoA oxidase activity"/>
    <property type="evidence" value="ECO:0007669"/>
    <property type="project" value="InterPro"/>
</dbReference>
<evidence type="ECO:0000259" key="5">
    <source>
        <dbReference type="Pfam" id="PF14749"/>
    </source>
</evidence>
<dbReference type="PANTHER" id="PTHR10909">
    <property type="entry name" value="ELECTRON TRANSPORT OXIDOREDUCTASE"/>
    <property type="match status" value="1"/>
</dbReference>